<dbReference type="EMBL" id="JAIWYP010000012">
    <property type="protein sequence ID" value="KAH3725537.1"/>
    <property type="molecule type" value="Genomic_DNA"/>
</dbReference>
<comment type="caution">
    <text evidence="1">The sequence shown here is derived from an EMBL/GenBank/DDBJ whole genome shotgun (WGS) entry which is preliminary data.</text>
</comment>
<reference evidence="1" key="1">
    <citation type="journal article" date="2019" name="bioRxiv">
        <title>The Genome of the Zebra Mussel, Dreissena polymorpha: A Resource for Invasive Species Research.</title>
        <authorList>
            <person name="McCartney M.A."/>
            <person name="Auch B."/>
            <person name="Kono T."/>
            <person name="Mallez S."/>
            <person name="Zhang Y."/>
            <person name="Obille A."/>
            <person name="Becker A."/>
            <person name="Abrahante J.E."/>
            <person name="Garbe J."/>
            <person name="Badalamenti J.P."/>
            <person name="Herman A."/>
            <person name="Mangelson H."/>
            <person name="Liachko I."/>
            <person name="Sullivan S."/>
            <person name="Sone E.D."/>
            <person name="Koren S."/>
            <person name="Silverstein K.A.T."/>
            <person name="Beckman K.B."/>
            <person name="Gohl D.M."/>
        </authorList>
    </citation>
    <scope>NUCLEOTIDE SEQUENCE</scope>
    <source>
        <strain evidence="1">Duluth1</strain>
        <tissue evidence="1">Whole animal</tissue>
    </source>
</reference>
<organism evidence="1 2">
    <name type="scientific">Dreissena polymorpha</name>
    <name type="common">Zebra mussel</name>
    <name type="synonym">Mytilus polymorpha</name>
    <dbReference type="NCBI Taxonomy" id="45954"/>
    <lineage>
        <taxon>Eukaryota</taxon>
        <taxon>Metazoa</taxon>
        <taxon>Spiralia</taxon>
        <taxon>Lophotrochozoa</taxon>
        <taxon>Mollusca</taxon>
        <taxon>Bivalvia</taxon>
        <taxon>Autobranchia</taxon>
        <taxon>Heteroconchia</taxon>
        <taxon>Euheterodonta</taxon>
        <taxon>Imparidentia</taxon>
        <taxon>Neoheterodontei</taxon>
        <taxon>Myida</taxon>
        <taxon>Dreissenoidea</taxon>
        <taxon>Dreissenidae</taxon>
        <taxon>Dreissena</taxon>
    </lineage>
</organism>
<protein>
    <submittedName>
        <fullName evidence="1">Uncharacterized protein</fullName>
    </submittedName>
</protein>
<sequence>MDKMMLVIKMIIVMLLLMFMLLLMMMIMLMMMMIMLMMMMTMVIMMMMLVVVVMMIMISVLERSMICNMAFRTSFAVRSCKPVCTATSISGHQFRTSCSVLAGVGRTFQNF</sequence>
<evidence type="ECO:0000313" key="1">
    <source>
        <dbReference type="EMBL" id="KAH3725537.1"/>
    </source>
</evidence>
<accession>A0A9D4CIG2</accession>
<keyword evidence="2" id="KW-1185">Reference proteome</keyword>
<name>A0A9D4CIG2_DREPO</name>
<proteinExistence type="predicted"/>
<gene>
    <name evidence="1" type="ORF">DPMN_051382</name>
</gene>
<dbReference type="Proteomes" id="UP000828390">
    <property type="component" value="Unassembled WGS sequence"/>
</dbReference>
<dbReference type="AlphaFoldDB" id="A0A9D4CIG2"/>
<evidence type="ECO:0000313" key="2">
    <source>
        <dbReference type="Proteomes" id="UP000828390"/>
    </source>
</evidence>
<reference evidence="1" key="2">
    <citation type="submission" date="2020-11" db="EMBL/GenBank/DDBJ databases">
        <authorList>
            <person name="McCartney M.A."/>
            <person name="Auch B."/>
            <person name="Kono T."/>
            <person name="Mallez S."/>
            <person name="Becker A."/>
            <person name="Gohl D.M."/>
            <person name="Silverstein K.A.T."/>
            <person name="Koren S."/>
            <person name="Bechman K.B."/>
            <person name="Herman A."/>
            <person name="Abrahante J.E."/>
            <person name="Garbe J."/>
        </authorList>
    </citation>
    <scope>NUCLEOTIDE SEQUENCE</scope>
    <source>
        <strain evidence="1">Duluth1</strain>
        <tissue evidence="1">Whole animal</tissue>
    </source>
</reference>